<feature type="region of interest" description="Disordered" evidence="1">
    <location>
        <begin position="108"/>
        <end position="138"/>
    </location>
</feature>
<accession>A0A0U1CW95</accession>
<evidence type="ECO:0000313" key="3">
    <source>
        <dbReference type="Proteomes" id="UP000182227"/>
    </source>
</evidence>
<proteinExistence type="predicted"/>
<organism evidence="2 3">
    <name type="scientific">Mycolicibacterium conceptionense</name>
    <dbReference type="NCBI Taxonomy" id="451644"/>
    <lineage>
        <taxon>Bacteria</taxon>
        <taxon>Bacillati</taxon>
        <taxon>Actinomycetota</taxon>
        <taxon>Actinomycetes</taxon>
        <taxon>Mycobacteriales</taxon>
        <taxon>Mycobacteriaceae</taxon>
        <taxon>Mycolicibacterium</taxon>
    </lineage>
</organism>
<dbReference type="EMBL" id="CTEF01000001">
    <property type="protein sequence ID" value="CQD03129.1"/>
    <property type="molecule type" value="Genomic_DNA"/>
</dbReference>
<protein>
    <submittedName>
        <fullName evidence="2">Uncharacterized protein</fullName>
    </submittedName>
</protein>
<feature type="region of interest" description="Disordered" evidence="1">
    <location>
        <begin position="153"/>
        <end position="241"/>
    </location>
</feature>
<dbReference type="AlphaFoldDB" id="A0A0U1CW95"/>
<feature type="compositionally biased region" description="Low complexity" evidence="1">
    <location>
        <begin position="190"/>
        <end position="212"/>
    </location>
</feature>
<evidence type="ECO:0000313" key="2">
    <source>
        <dbReference type="EMBL" id="CQD03129.1"/>
    </source>
</evidence>
<dbReference type="Proteomes" id="UP000182227">
    <property type="component" value="Unassembled WGS sequence"/>
</dbReference>
<name>A0A0U1CW95_9MYCO</name>
<evidence type="ECO:0000256" key="1">
    <source>
        <dbReference type="SAM" id="MobiDB-lite"/>
    </source>
</evidence>
<sequence>MFPGPLDHGLGQRSAVTGAVCGQHHSDDGIGWLGWVRWHDHQNPVPAGRLDGPGARIATPGGYPSAVRQALRRFGSVSGPRSGGIRQQVQDLGFGQADVCTRRRHRDLAEADRVEATSPAGRTSTATPSTAAATADPAPATAAIDFQRRVGAAGGGCARSTSDSRALTLGPEPGERTENPRPVPVDHGAPDPGRPGCCAPRGRPPGRCARAGEPPRRWRRRATRPAGQPAGQQESSRPTALGACCRSSDSKYWSSRASLCLARAQRLFTVPSATPSNLAVSATE</sequence>
<gene>
    <name evidence="2" type="ORF">BN970_00380</name>
</gene>
<feature type="compositionally biased region" description="Low complexity" evidence="1">
    <location>
        <begin position="116"/>
        <end position="138"/>
    </location>
</feature>
<reference evidence="2 3" key="1">
    <citation type="submission" date="2015-03" db="EMBL/GenBank/DDBJ databases">
        <authorList>
            <person name="Murphy D."/>
        </authorList>
    </citation>
    <scope>NUCLEOTIDE SEQUENCE [LARGE SCALE GENOMIC DNA]</scope>
    <source>
        <strain evidence="2 3">D16</strain>
    </source>
</reference>